<reference evidence="2 3" key="1">
    <citation type="submission" date="2022-09" db="EMBL/GenBank/DDBJ databases">
        <title>Enrichment on poylsaccharides allowed isolation of novel metabolic and taxonomic groups of Haloarchaea.</title>
        <authorList>
            <person name="Sorokin D.Y."/>
            <person name="Elcheninov A.G."/>
            <person name="Khizhniak T.V."/>
            <person name="Kolganova T.V."/>
            <person name="Kublanov I.V."/>
        </authorList>
    </citation>
    <scope>NUCLEOTIDE SEQUENCE [LARGE SCALE GENOMIC DNA]</scope>
    <source>
        <strain evidence="2 3">AArc-curdl1</strain>
    </source>
</reference>
<proteinExistence type="predicted"/>
<feature type="region of interest" description="Disordered" evidence="1">
    <location>
        <begin position="133"/>
        <end position="158"/>
    </location>
</feature>
<dbReference type="Proteomes" id="UP001321047">
    <property type="component" value="Unassembled WGS sequence"/>
</dbReference>
<organism evidence="2 3">
    <name type="scientific">Natronosalvus hydrolyticus</name>
    <dbReference type="NCBI Taxonomy" id="2979988"/>
    <lineage>
        <taxon>Archaea</taxon>
        <taxon>Methanobacteriati</taxon>
        <taxon>Methanobacteriota</taxon>
        <taxon>Stenosarchaea group</taxon>
        <taxon>Halobacteria</taxon>
        <taxon>Halobacteriales</taxon>
        <taxon>Natrialbaceae</taxon>
        <taxon>Natronosalvus</taxon>
    </lineage>
</organism>
<accession>A0AAP2Z5L2</accession>
<keyword evidence="3" id="KW-1185">Reference proteome</keyword>
<protein>
    <submittedName>
        <fullName evidence="2">Uncharacterized protein</fullName>
    </submittedName>
</protein>
<name>A0AAP2Z5L2_9EURY</name>
<evidence type="ECO:0000313" key="3">
    <source>
        <dbReference type="Proteomes" id="UP001321047"/>
    </source>
</evidence>
<comment type="caution">
    <text evidence="2">The sequence shown here is derived from an EMBL/GenBank/DDBJ whole genome shotgun (WGS) entry which is preliminary data.</text>
</comment>
<dbReference type="EMBL" id="JAOPJZ010000002">
    <property type="protein sequence ID" value="MCU4751096.1"/>
    <property type="molecule type" value="Genomic_DNA"/>
</dbReference>
<evidence type="ECO:0000256" key="1">
    <source>
        <dbReference type="SAM" id="MobiDB-lite"/>
    </source>
</evidence>
<sequence length="225" mass="24199">MSTALPSEFADEWRQTGTRRERGSIMVLSVVAETTLYEHRETATAMDDVDTTLSPRSLYRIDLEIHPPLSALGVTPEGVFSMAAGKAKGRFISMIESEGLLIDGERKVVSFDRGDGVAGKWYVFESRYPLATETSENAGNSSDSSSDTPGTGGENSLADGITTETHLAIWPAGNSYAMAGGTFPLEAPPGLESTFQVDPNADRETIAAFVRAMAEPTLEPEDDQQ</sequence>
<dbReference type="AlphaFoldDB" id="A0AAP2Z5L2"/>
<gene>
    <name evidence="2" type="ORF">OB919_03720</name>
</gene>
<evidence type="ECO:0000313" key="2">
    <source>
        <dbReference type="EMBL" id="MCU4751096.1"/>
    </source>
</evidence>
<dbReference type="RefSeq" id="WP_342806528.1">
    <property type="nucleotide sequence ID" value="NZ_JAOPJZ010000002.1"/>
</dbReference>